<evidence type="ECO:0000313" key="2">
    <source>
        <dbReference type="EMBL" id="KAJ1159505.1"/>
    </source>
</evidence>
<sequence>MGSVFRPRSEKETARRSITVGSPPRGPRREGSAAGTSRKTQRETRAPLDNIEESGRRRRGPRRDIKPGPRVCEWTRSEGSASPSDQPTDDGRRASEGGISSTLVPSFPPLPACCWDSPQITAERAVRLPGRRTLPLTQPGEAEEEAGAHGGHESHGFKRGGPTRGTHLRLPLLGIARRNTPPHPRQLQRQATDCGRTGHETGRRTCAPPEETRVSGERQ</sequence>
<protein>
    <submittedName>
        <fullName evidence="2">Uncharacterized protein</fullName>
    </submittedName>
</protein>
<feature type="compositionally biased region" description="Basic and acidic residues" evidence="1">
    <location>
        <begin position="146"/>
        <end position="156"/>
    </location>
</feature>
<proteinExistence type="predicted"/>
<evidence type="ECO:0000256" key="1">
    <source>
        <dbReference type="SAM" id="MobiDB-lite"/>
    </source>
</evidence>
<reference evidence="2" key="1">
    <citation type="journal article" date="2022" name="bioRxiv">
        <title>Sequencing and chromosome-scale assembly of the giantPleurodeles waltlgenome.</title>
        <authorList>
            <person name="Brown T."/>
            <person name="Elewa A."/>
            <person name="Iarovenko S."/>
            <person name="Subramanian E."/>
            <person name="Araus A.J."/>
            <person name="Petzold A."/>
            <person name="Susuki M."/>
            <person name="Suzuki K.-i.T."/>
            <person name="Hayashi T."/>
            <person name="Toyoda A."/>
            <person name="Oliveira C."/>
            <person name="Osipova E."/>
            <person name="Leigh N.D."/>
            <person name="Simon A."/>
            <person name="Yun M.H."/>
        </authorList>
    </citation>
    <scope>NUCLEOTIDE SEQUENCE</scope>
    <source>
        <strain evidence="2">20211129_DDA</strain>
        <tissue evidence="2">Liver</tissue>
    </source>
</reference>
<accession>A0AAV7S6Y8</accession>
<gene>
    <name evidence="2" type="ORF">NDU88_000012</name>
</gene>
<keyword evidence="3" id="KW-1185">Reference proteome</keyword>
<name>A0AAV7S6Y8_PLEWA</name>
<organism evidence="2 3">
    <name type="scientific">Pleurodeles waltl</name>
    <name type="common">Iberian ribbed newt</name>
    <dbReference type="NCBI Taxonomy" id="8319"/>
    <lineage>
        <taxon>Eukaryota</taxon>
        <taxon>Metazoa</taxon>
        <taxon>Chordata</taxon>
        <taxon>Craniata</taxon>
        <taxon>Vertebrata</taxon>
        <taxon>Euteleostomi</taxon>
        <taxon>Amphibia</taxon>
        <taxon>Batrachia</taxon>
        <taxon>Caudata</taxon>
        <taxon>Salamandroidea</taxon>
        <taxon>Salamandridae</taxon>
        <taxon>Pleurodelinae</taxon>
        <taxon>Pleurodeles</taxon>
    </lineage>
</organism>
<feature type="compositionally biased region" description="Basic and acidic residues" evidence="1">
    <location>
        <begin position="210"/>
        <end position="219"/>
    </location>
</feature>
<feature type="compositionally biased region" description="Polar residues" evidence="1">
    <location>
        <begin position="77"/>
        <end position="86"/>
    </location>
</feature>
<dbReference type="EMBL" id="JANPWB010000008">
    <property type="protein sequence ID" value="KAJ1159505.1"/>
    <property type="molecule type" value="Genomic_DNA"/>
</dbReference>
<dbReference type="Proteomes" id="UP001066276">
    <property type="component" value="Chromosome 4_2"/>
</dbReference>
<evidence type="ECO:0000313" key="3">
    <source>
        <dbReference type="Proteomes" id="UP001066276"/>
    </source>
</evidence>
<comment type="caution">
    <text evidence="2">The sequence shown here is derived from an EMBL/GenBank/DDBJ whole genome shotgun (WGS) entry which is preliminary data.</text>
</comment>
<feature type="region of interest" description="Disordered" evidence="1">
    <location>
        <begin position="1"/>
        <end position="219"/>
    </location>
</feature>
<dbReference type="AlphaFoldDB" id="A0AAV7S6Y8"/>